<accession>A0ABW3VJV2</accession>
<dbReference type="RefSeq" id="WP_379653014.1">
    <property type="nucleotide sequence ID" value="NZ_JBHTMB010000142.1"/>
</dbReference>
<sequence>MTTVEEDESPELSPLAARLADVVAASRTGRIGIEVLRGAAHEADPSLAGAPDGRAGLRELCDELAGAGVVRLPRVGGTGWDALPRPALPRFVTRVGRPGLVLDPPDVRPATATAWHAQLRWVPAFLRDEDPSDAERALLDGVQRLLVDGGPRDVVAVQERSLRLTGDEQALDALRRGRLFRPGRLTPELLGIRRARWEPITRTVGDGRITLLVENVATWESLADALPADGAVGRVVWGMGNQLSTVLTALADGPGHPGELSYFGDLDVGGLEIARRGAETAETLGLAPLRASTLYTWLLDEGVPQPGSLPVGDVAELTAWLPPVLHEPVAELLGAGERLAQEWLGRELLAEADDLRDLR</sequence>
<comment type="caution">
    <text evidence="1">The sequence shown here is derived from an EMBL/GenBank/DDBJ whole genome shotgun (WGS) entry which is preliminary data.</text>
</comment>
<keyword evidence="2" id="KW-1185">Reference proteome</keyword>
<dbReference type="EMBL" id="JBHTMB010000142">
    <property type="protein sequence ID" value="MFD1235061.1"/>
    <property type="molecule type" value="Genomic_DNA"/>
</dbReference>
<organism evidence="1 2">
    <name type="scientific">Pseudonocardia benzenivorans</name>
    <dbReference type="NCBI Taxonomy" id="228005"/>
    <lineage>
        <taxon>Bacteria</taxon>
        <taxon>Bacillati</taxon>
        <taxon>Actinomycetota</taxon>
        <taxon>Actinomycetes</taxon>
        <taxon>Pseudonocardiales</taxon>
        <taxon>Pseudonocardiaceae</taxon>
        <taxon>Pseudonocardia</taxon>
    </lineage>
</organism>
<reference evidence="2" key="1">
    <citation type="journal article" date="2019" name="Int. J. Syst. Evol. Microbiol.">
        <title>The Global Catalogue of Microorganisms (GCM) 10K type strain sequencing project: providing services to taxonomists for standard genome sequencing and annotation.</title>
        <authorList>
            <consortium name="The Broad Institute Genomics Platform"/>
            <consortium name="The Broad Institute Genome Sequencing Center for Infectious Disease"/>
            <person name="Wu L."/>
            <person name="Ma J."/>
        </authorList>
    </citation>
    <scope>NUCLEOTIDE SEQUENCE [LARGE SCALE GENOMIC DNA]</scope>
    <source>
        <strain evidence="2">CCUG 49018</strain>
    </source>
</reference>
<evidence type="ECO:0000313" key="2">
    <source>
        <dbReference type="Proteomes" id="UP001597182"/>
    </source>
</evidence>
<evidence type="ECO:0008006" key="3">
    <source>
        <dbReference type="Google" id="ProtNLM"/>
    </source>
</evidence>
<gene>
    <name evidence="1" type="ORF">ACFQ34_17355</name>
</gene>
<dbReference type="Proteomes" id="UP001597182">
    <property type="component" value="Unassembled WGS sequence"/>
</dbReference>
<name>A0ABW3VJV2_9PSEU</name>
<protein>
    <recommendedName>
        <fullName evidence="3">Wadjet protein JetD C-terminal domain-containing protein</fullName>
    </recommendedName>
</protein>
<proteinExistence type="predicted"/>
<evidence type="ECO:0000313" key="1">
    <source>
        <dbReference type="EMBL" id="MFD1235061.1"/>
    </source>
</evidence>